<evidence type="ECO:0000313" key="2">
    <source>
        <dbReference type="Proteomes" id="UP001628156"/>
    </source>
</evidence>
<evidence type="ECO:0000313" key="1">
    <source>
        <dbReference type="EMBL" id="GAB1222382.1"/>
    </source>
</evidence>
<accession>A0ABQ0DHQ1</accession>
<reference evidence="1 2" key="1">
    <citation type="journal article" date="2019" name="PLoS Negl. Trop. Dis.">
        <title>Whole genome sequencing of Entamoeba nuttalli reveals mammalian host-related molecular signatures and a novel octapeptide-repeat surface protein.</title>
        <authorList>
            <person name="Tanaka M."/>
            <person name="Makiuchi T."/>
            <person name="Komiyama T."/>
            <person name="Shiina T."/>
            <person name="Osaki K."/>
            <person name="Tachibana H."/>
        </authorList>
    </citation>
    <scope>NUCLEOTIDE SEQUENCE [LARGE SCALE GENOMIC DNA]</scope>
    <source>
        <strain evidence="1 2">P19-061405</strain>
    </source>
</reference>
<dbReference type="Proteomes" id="UP001628156">
    <property type="component" value="Unassembled WGS sequence"/>
</dbReference>
<protein>
    <submittedName>
        <fullName evidence="1">Uncharacterized protein</fullName>
    </submittedName>
</protein>
<sequence>MTENEKRQHWRKVFDIDNRIKDICYSLEKKVLGC</sequence>
<dbReference type="EMBL" id="BAAFRS010000106">
    <property type="protein sequence ID" value="GAB1222382.1"/>
    <property type="molecule type" value="Genomic_DNA"/>
</dbReference>
<name>A0ABQ0DHQ1_9EUKA</name>
<comment type="caution">
    <text evidence="1">The sequence shown here is derived from an EMBL/GenBank/DDBJ whole genome shotgun (WGS) entry which is preliminary data.</text>
</comment>
<gene>
    <name evidence="1" type="ORF">ENUP19_0106G0011</name>
</gene>
<organism evidence="1 2">
    <name type="scientific">Entamoeba nuttalli</name>
    <dbReference type="NCBI Taxonomy" id="412467"/>
    <lineage>
        <taxon>Eukaryota</taxon>
        <taxon>Amoebozoa</taxon>
        <taxon>Evosea</taxon>
        <taxon>Archamoebae</taxon>
        <taxon>Mastigamoebida</taxon>
        <taxon>Entamoebidae</taxon>
        <taxon>Entamoeba</taxon>
    </lineage>
</organism>
<proteinExistence type="predicted"/>
<keyword evidence="2" id="KW-1185">Reference proteome</keyword>